<comment type="caution">
    <text evidence="1">The sequence shown here is derived from an EMBL/GenBank/DDBJ whole genome shotgun (WGS) entry which is preliminary data.</text>
</comment>
<organism evidence="1 2">
    <name type="scientific">Caerostris darwini</name>
    <dbReference type="NCBI Taxonomy" id="1538125"/>
    <lineage>
        <taxon>Eukaryota</taxon>
        <taxon>Metazoa</taxon>
        <taxon>Ecdysozoa</taxon>
        <taxon>Arthropoda</taxon>
        <taxon>Chelicerata</taxon>
        <taxon>Arachnida</taxon>
        <taxon>Araneae</taxon>
        <taxon>Araneomorphae</taxon>
        <taxon>Entelegynae</taxon>
        <taxon>Araneoidea</taxon>
        <taxon>Araneidae</taxon>
        <taxon>Caerostris</taxon>
    </lineage>
</organism>
<evidence type="ECO:0000313" key="1">
    <source>
        <dbReference type="EMBL" id="GIY45898.1"/>
    </source>
</evidence>
<reference evidence="1 2" key="1">
    <citation type="submission" date="2021-06" db="EMBL/GenBank/DDBJ databases">
        <title>Caerostris darwini draft genome.</title>
        <authorList>
            <person name="Kono N."/>
            <person name="Arakawa K."/>
        </authorList>
    </citation>
    <scope>NUCLEOTIDE SEQUENCE [LARGE SCALE GENOMIC DNA]</scope>
</reference>
<protein>
    <submittedName>
        <fullName evidence="1">Uncharacterized protein</fullName>
    </submittedName>
</protein>
<accession>A0AAV4TH21</accession>
<dbReference type="EMBL" id="BPLQ01009678">
    <property type="protein sequence ID" value="GIY45898.1"/>
    <property type="molecule type" value="Genomic_DNA"/>
</dbReference>
<sequence>MHIQPHSCEASLTPFSRRHSKERDLFVRAGCTKTKAVRRTRELSMSALIAEIERLCLPSRPFVEQRVIKKFVVCSEEPFVKNGAVLNLLPLWKSRLDPTWVEESSFAFSRHSEWRNEWNEIESRIKMIADHFEDIDC</sequence>
<proteinExistence type="predicted"/>
<keyword evidence="2" id="KW-1185">Reference proteome</keyword>
<dbReference type="Proteomes" id="UP001054837">
    <property type="component" value="Unassembled WGS sequence"/>
</dbReference>
<evidence type="ECO:0000313" key="2">
    <source>
        <dbReference type="Proteomes" id="UP001054837"/>
    </source>
</evidence>
<dbReference type="AlphaFoldDB" id="A0AAV4TH21"/>
<name>A0AAV4TH21_9ARAC</name>
<gene>
    <name evidence="1" type="ORF">CDAR_613711</name>
</gene>